<protein>
    <submittedName>
        <fullName evidence="6">2-dehydro-3-deoxyphosphogluconate aldolase</fullName>
    </submittedName>
</protein>
<organism evidence="6 7">
    <name type="scientific">Teichococcus deserti</name>
    <dbReference type="NCBI Taxonomy" id="1817963"/>
    <lineage>
        <taxon>Bacteria</taxon>
        <taxon>Pseudomonadati</taxon>
        <taxon>Pseudomonadota</taxon>
        <taxon>Alphaproteobacteria</taxon>
        <taxon>Acetobacterales</taxon>
        <taxon>Roseomonadaceae</taxon>
        <taxon>Roseomonas</taxon>
    </lineage>
</organism>
<dbReference type="CDD" id="cd00452">
    <property type="entry name" value="KDPG_aldolase"/>
    <property type="match status" value="1"/>
</dbReference>
<dbReference type="AlphaFoldDB" id="A0A1V2H8D1"/>
<keyword evidence="5" id="KW-0119">Carbohydrate metabolism</keyword>
<reference evidence="6 7" key="1">
    <citation type="submission" date="2016-10" db="EMBL/GenBank/DDBJ databases">
        <title>Draft Genome sequence of Roseomonas sp. strain M3.</title>
        <authorList>
            <person name="Subhash Y."/>
            <person name="Lee S."/>
        </authorList>
    </citation>
    <scope>NUCLEOTIDE SEQUENCE [LARGE SCALE GENOMIC DNA]</scope>
    <source>
        <strain evidence="6 7">M3</strain>
    </source>
</reference>
<keyword evidence="4" id="KW-0456">Lyase</keyword>
<comment type="caution">
    <text evidence="6">The sequence shown here is derived from an EMBL/GenBank/DDBJ whole genome shotgun (WGS) entry which is preliminary data.</text>
</comment>
<comment type="subunit">
    <text evidence="3">Homotrimer.</text>
</comment>
<dbReference type="PANTHER" id="PTHR30246">
    <property type="entry name" value="2-KETO-3-DEOXY-6-PHOSPHOGLUCONATE ALDOLASE"/>
    <property type="match status" value="1"/>
</dbReference>
<dbReference type="SUPFAM" id="SSF51569">
    <property type="entry name" value="Aldolase"/>
    <property type="match status" value="1"/>
</dbReference>
<dbReference type="EMBL" id="MLCO01000027">
    <property type="protein sequence ID" value="ONG57280.1"/>
    <property type="molecule type" value="Genomic_DNA"/>
</dbReference>
<sequence>MAPHPLIETFRAARIVPVVRTSTAARAATAVEWLRDAGITIFEITLTIPDALSVIRDVASDPKLLVGAGTVPNATAAEDCISAGSRFIVSPWVDPALAAPCQSSGACLMMGAFTPTEVRAARAGGADVVKIFPASSAGGPSHIKSLRAVFPEIAFCPTGGVDARNAGEYIAAGAAFVGIGGKLVDEKAIAAGDREAVQAAAREALGIMQA</sequence>
<dbReference type="InterPro" id="IPR013785">
    <property type="entry name" value="Aldolase_TIM"/>
</dbReference>
<name>A0A1V2H8D1_9PROT</name>
<dbReference type="Pfam" id="PF01081">
    <property type="entry name" value="Aldolase"/>
    <property type="match status" value="1"/>
</dbReference>
<dbReference type="Gene3D" id="3.20.20.70">
    <property type="entry name" value="Aldolase class I"/>
    <property type="match status" value="1"/>
</dbReference>
<evidence type="ECO:0000256" key="1">
    <source>
        <dbReference type="ARBA" id="ARBA00004761"/>
    </source>
</evidence>
<evidence type="ECO:0000256" key="4">
    <source>
        <dbReference type="ARBA" id="ARBA00023239"/>
    </source>
</evidence>
<comment type="pathway">
    <text evidence="1">Carbohydrate acid metabolism.</text>
</comment>
<gene>
    <name evidence="6" type="ORF">BKE38_04325</name>
</gene>
<dbReference type="OrthoDB" id="9805177at2"/>
<evidence type="ECO:0000256" key="3">
    <source>
        <dbReference type="ARBA" id="ARBA00011233"/>
    </source>
</evidence>
<keyword evidence="7" id="KW-1185">Reference proteome</keyword>
<evidence type="ECO:0000256" key="5">
    <source>
        <dbReference type="ARBA" id="ARBA00023277"/>
    </source>
</evidence>
<dbReference type="NCBIfam" id="TIGR01182">
    <property type="entry name" value="eda"/>
    <property type="match status" value="1"/>
</dbReference>
<evidence type="ECO:0000256" key="2">
    <source>
        <dbReference type="ARBA" id="ARBA00006906"/>
    </source>
</evidence>
<dbReference type="Proteomes" id="UP000188879">
    <property type="component" value="Unassembled WGS sequence"/>
</dbReference>
<proteinExistence type="inferred from homology"/>
<dbReference type="PANTHER" id="PTHR30246:SF1">
    <property type="entry name" value="2-DEHYDRO-3-DEOXY-6-PHOSPHOGALACTONATE ALDOLASE-RELATED"/>
    <property type="match status" value="1"/>
</dbReference>
<dbReference type="InterPro" id="IPR000887">
    <property type="entry name" value="Aldlse_KDPG_KHG"/>
</dbReference>
<evidence type="ECO:0000313" key="7">
    <source>
        <dbReference type="Proteomes" id="UP000188879"/>
    </source>
</evidence>
<evidence type="ECO:0000313" key="6">
    <source>
        <dbReference type="EMBL" id="ONG57280.1"/>
    </source>
</evidence>
<accession>A0A1V2H8D1</accession>
<comment type="similarity">
    <text evidence="2">Belongs to the KHG/KDPG aldolase family.</text>
</comment>
<dbReference type="RefSeq" id="WP_076956156.1">
    <property type="nucleotide sequence ID" value="NZ_MLCO01000027.1"/>
</dbReference>
<dbReference type="GO" id="GO:0016829">
    <property type="term" value="F:lyase activity"/>
    <property type="evidence" value="ECO:0007669"/>
    <property type="project" value="UniProtKB-KW"/>
</dbReference>